<accession>A0A1X7U1D4</accession>
<name>A0A1X7U1D4_AMPQE</name>
<evidence type="ECO:0000313" key="1">
    <source>
        <dbReference type="EnsemblMetazoa" id="Aqu2.1.21461_001"/>
    </source>
</evidence>
<dbReference type="AlphaFoldDB" id="A0A1X7U1D4"/>
<dbReference type="EnsemblMetazoa" id="Aqu2.1.21461_001">
    <property type="protein sequence ID" value="Aqu2.1.21461_001"/>
    <property type="gene ID" value="Aqu2.1.21461"/>
</dbReference>
<protein>
    <submittedName>
        <fullName evidence="1">Uncharacterized protein</fullName>
    </submittedName>
</protein>
<organism evidence="1">
    <name type="scientific">Amphimedon queenslandica</name>
    <name type="common">Sponge</name>
    <dbReference type="NCBI Taxonomy" id="400682"/>
    <lineage>
        <taxon>Eukaryota</taxon>
        <taxon>Metazoa</taxon>
        <taxon>Porifera</taxon>
        <taxon>Demospongiae</taxon>
        <taxon>Heteroscleromorpha</taxon>
        <taxon>Haplosclerida</taxon>
        <taxon>Niphatidae</taxon>
        <taxon>Amphimedon</taxon>
    </lineage>
</organism>
<dbReference type="SUPFAM" id="SSF56672">
    <property type="entry name" value="DNA/RNA polymerases"/>
    <property type="match status" value="1"/>
</dbReference>
<dbReference type="InParanoid" id="A0A1X7U1D4"/>
<proteinExistence type="predicted"/>
<dbReference type="eggNOG" id="ENOG502SQK1">
    <property type="taxonomic scope" value="Eukaryota"/>
</dbReference>
<dbReference type="InterPro" id="IPR043502">
    <property type="entry name" value="DNA/RNA_pol_sf"/>
</dbReference>
<sequence>MTLVQKGVVPLEVDKLVVAGRLTLFKDNWSKISQDQWILNTIRGYKIEFLSSPSQAVQPTAAILSDSQLVLVREEITKKLLTKGAITKVSQETPGFYSSLFLVPKKDEGMRPVINLKSLNNYIPPHHFKME</sequence>
<dbReference type="Gene3D" id="3.10.10.10">
    <property type="entry name" value="HIV Type 1 Reverse Transcriptase, subunit A, domain 1"/>
    <property type="match status" value="1"/>
</dbReference>
<reference evidence="1" key="1">
    <citation type="submission" date="2017-05" db="UniProtKB">
        <authorList>
            <consortium name="EnsemblMetazoa"/>
        </authorList>
    </citation>
    <scope>IDENTIFICATION</scope>
</reference>